<keyword evidence="5" id="KW-0862">Zinc</keyword>
<dbReference type="InterPro" id="IPR001431">
    <property type="entry name" value="Pept_M16_Zn_BS"/>
</dbReference>
<evidence type="ECO:0000256" key="1">
    <source>
        <dbReference type="ARBA" id="ARBA00007261"/>
    </source>
</evidence>
<dbReference type="InterPro" id="IPR011765">
    <property type="entry name" value="Pept_M16_N"/>
</dbReference>
<keyword evidence="2" id="KW-0645">Protease</keyword>
<accession>A0ABP0MVA0</accession>
<feature type="region of interest" description="Disordered" evidence="7">
    <location>
        <begin position="1"/>
        <end position="22"/>
    </location>
</feature>
<evidence type="ECO:0000313" key="10">
    <source>
        <dbReference type="EMBL" id="CAK9055426.1"/>
    </source>
</evidence>
<evidence type="ECO:0000256" key="2">
    <source>
        <dbReference type="ARBA" id="ARBA00022670"/>
    </source>
</evidence>
<feature type="transmembrane region" description="Helical" evidence="8">
    <location>
        <begin position="34"/>
        <end position="54"/>
    </location>
</feature>
<dbReference type="InterPro" id="IPR011249">
    <property type="entry name" value="Metalloenz_LuxS/M16"/>
</dbReference>
<keyword evidence="8" id="KW-0812">Transmembrane</keyword>
<dbReference type="Gene3D" id="3.30.830.10">
    <property type="entry name" value="Metalloenzyme, LuxS/M16 peptidase-like"/>
    <property type="match status" value="1"/>
</dbReference>
<evidence type="ECO:0000313" key="11">
    <source>
        <dbReference type="Proteomes" id="UP001642484"/>
    </source>
</evidence>
<gene>
    <name evidence="10" type="ORF">CCMP2556_LOCUS27564</name>
</gene>
<evidence type="ECO:0000256" key="8">
    <source>
        <dbReference type="SAM" id="Phobius"/>
    </source>
</evidence>
<dbReference type="PROSITE" id="PS00143">
    <property type="entry name" value="INSULINASE"/>
    <property type="match status" value="1"/>
</dbReference>
<evidence type="ECO:0000256" key="7">
    <source>
        <dbReference type="SAM" id="MobiDB-lite"/>
    </source>
</evidence>
<evidence type="ECO:0000256" key="6">
    <source>
        <dbReference type="ARBA" id="ARBA00023049"/>
    </source>
</evidence>
<dbReference type="EMBL" id="CAXAMN010020001">
    <property type="protein sequence ID" value="CAK9055426.1"/>
    <property type="molecule type" value="Genomic_DNA"/>
</dbReference>
<evidence type="ECO:0000256" key="3">
    <source>
        <dbReference type="ARBA" id="ARBA00022723"/>
    </source>
</evidence>
<keyword evidence="4" id="KW-0378">Hydrolase</keyword>
<dbReference type="InterPro" id="IPR050626">
    <property type="entry name" value="Peptidase_M16"/>
</dbReference>
<protein>
    <recommendedName>
        <fullName evidence="9">Peptidase M16 N-terminal domain-containing protein</fullName>
    </recommendedName>
</protein>
<organism evidence="10 11">
    <name type="scientific">Durusdinium trenchii</name>
    <dbReference type="NCBI Taxonomy" id="1381693"/>
    <lineage>
        <taxon>Eukaryota</taxon>
        <taxon>Sar</taxon>
        <taxon>Alveolata</taxon>
        <taxon>Dinophyceae</taxon>
        <taxon>Suessiales</taxon>
        <taxon>Symbiodiniaceae</taxon>
        <taxon>Durusdinium</taxon>
    </lineage>
</organism>
<name>A0ABP0MVA0_9DINO</name>
<dbReference type="SUPFAM" id="SSF63411">
    <property type="entry name" value="LuxS/MPP-like metallohydrolase"/>
    <property type="match status" value="1"/>
</dbReference>
<dbReference type="PANTHER" id="PTHR43690">
    <property type="entry name" value="NARDILYSIN"/>
    <property type="match status" value="1"/>
</dbReference>
<keyword evidence="6" id="KW-0482">Metalloprotease</keyword>
<dbReference type="Pfam" id="PF00675">
    <property type="entry name" value="Peptidase_M16"/>
    <property type="match status" value="1"/>
</dbReference>
<evidence type="ECO:0000256" key="4">
    <source>
        <dbReference type="ARBA" id="ARBA00022801"/>
    </source>
</evidence>
<comment type="similarity">
    <text evidence="1">Belongs to the peptidase M16 family.</text>
</comment>
<dbReference type="PANTHER" id="PTHR43690:SF18">
    <property type="entry name" value="INSULIN-DEGRADING ENZYME-RELATED"/>
    <property type="match status" value="1"/>
</dbReference>
<sequence>MALPATTNLEDEMTQLLEKDDPSPKCWERHRCTLLTGAFFILLGAVWLVHLAMMPRTLVLLSEKPLSDERSYQFSTLPNGLHMLNIQDAQSHKMAMAMGVRAGSYDDPRELPGLAHFCEHMLFLGTQKYPEPSGFDNFLTKYGGSSNAFTSSEATVYFAAASAEAAPEVSGEVIGAESGGAKKVDL</sequence>
<keyword evidence="11" id="KW-1185">Reference proteome</keyword>
<comment type="caution">
    <text evidence="10">The sequence shown here is derived from an EMBL/GenBank/DDBJ whole genome shotgun (WGS) entry which is preliminary data.</text>
</comment>
<reference evidence="10 11" key="1">
    <citation type="submission" date="2024-02" db="EMBL/GenBank/DDBJ databases">
        <authorList>
            <person name="Chen Y."/>
            <person name="Shah S."/>
            <person name="Dougan E. K."/>
            <person name="Thang M."/>
            <person name="Chan C."/>
        </authorList>
    </citation>
    <scope>NUCLEOTIDE SEQUENCE [LARGE SCALE GENOMIC DNA]</scope>
</reference>
<proteinExistence type="inferred from homology"/>
<feature type="domain" description="Peptidase M16 N-terminal" evidence="9">
    <location>
        <begin position="85"/>
        <end position="168"/>
    </location>
</feature>
<evidence type="ECO:0000256" key="5">
    <source>
        <dbReference type="ARBA" id="ARBA00022833"/>
    </source>
</evidence>
<keyword evidence="8" id="KW-1133">Transmembrane helix</keyword>
<keyword evidence="3" id="KW-0479">Metal-binding</keyword>
<evidence type="ECO:0000259" key="9">
    <source>
        <dbReference type="Pfam" id="PF00675"/>
    </source>
</evidence>
<keyword evidence="8" id="KW-0472">Membrane</keyword>
<dbReference type="Proteomes" id="UP001642484">
    <property type="component" value="Unassembled WGS sequence"/>
</dbReference>